<organism evidence="2 3">
    <name type="scientific">Photobacterium angustum</name>
    <dbReference type="NCBI Taxonomy" id="661"/>
    <lineage>
        <taxon>Bacteria</taxon>
        <taxon>Pseudomonadati</taxon>
        <taxon>Pseudomonadota</taxon>
        <taxon>Gammaproteobacteria</taxon>
        <taxon>Vibrionales</taxon>
        <taxon>Vibrionaceae</taxon>
        <taxon>Photobacterium</taxon>
    </lineage>
</organism>
<reference evidence="2 3" key="1">
    <citation type="submission" date="2016-12" db="EMBL/GenBank/DDBJ databases">
        <title>Diversity of luminous bacteria.</title>
        <authorList>
            <person name="Yoshizawa S."/>
            <person name="Kogure K."/>
        </authorList>
    </citation>
    <scope>NUCLEOTIDE SEQUENCE [LARGE SCALE GENOMIC DNA]</scope>
    <source>
        <strain evidence="2 3">LC1-200</strain>
    </source>
</reference>
<keyword evidence="1" id="KW-0472">Membrane</keyword>
<name>A0A2S7VWJ8_PHOAN</name>
<dbReference type="RefSeq" id="WP_105059846.1">
    <property type="nucleotide sequence ID" value="NZ_MSCJ01000001.1"/>
</dbReference>
<keyword evidence="1" id="KW-0812">Transmembrane</keyword>
<sequence length="107" mass="12039">MKKNCPCCQQKTTVPALNQEELSFNCEHCNVPLQHNENQVLGYAIAYIAIISIILLTIGINAFITMTISIISYALIRHKIIEPFIDIECNKISEFLTDLELSAQKKG</sequence>
<dbReference type="OrthoDB" id="5826162at2"/>
<keyword evidence="1" id="KW-1133">Transmembrane helix</keyword>
<evidence type="ECO:0000313" key="3">
    <source>
        <dbReference type="Proteomes" id="UP000238730"/>
    </source>
</evidence>
<dbReference type="Proteomes" id="UP000238730">
    <property type="component" value="Unassembled WGS sequence"/>
</dbReference>
<proteinExistence type="predicted"/>
<dbReference type="EMBL" id="MSCJ01000001">
    <property type="protein sequence ID" value="PQJ66479.1"/>
    <property type="molecule type" value="Genomic_DNA"/>
</dbReference>
<accession>A0A2S7VWJ8</accession>
<evidence type="ECO:0000256" key="1">
    <source>
        <dbReference type="SAM" id="Phobius"/>
    </source>
</evidence>
<feature type="transmembrane region" description="Helical" evidence="1">
    <location>
        <begin position="43"/>
        <end position="76"/>
    </location>
</feature>
<dbReference type="AlphaFoldDB" id="A0A2S7VWJ8"/>
<evidence type="ECO:0000313" key="2">
    <source>
        <dbReference type="EMBL" id="PQJ66479.1"/>
    </source>
</evidence>
<comment type="caution">
    <text evidence="2">The sequence shown here is derived from an EMBL/GenBank/DDBJ whole genome shotgun (WGS) entry which is preliminary data.</text>
</comment>
<protein>
    <submittedName>
        <fullName evidence="2">Uncharacterized protein</fullName>
    </submittedName>
</protein>
<gene>
    <name evidence="2" type="ORF">BTO08_03085</name>
</gene>